<proteinExistence type="predicted"/>
<name>A0A941J8Z2_9BACI</name>
<feature type="transmembrane region" description="Helical" evidence="1">
    <location>
        <begin position="12"/>
        <end position="29"/>
    </location>
</feature>
<evidence type="ECO:0000313" key="3">
    <source>
        <dbReference type="Proteomes" id="UP000680045"/>
    </source>
</evidence>
<keyword evidence="1" id="KW-0472">Membrane</keyword>
<dbReference type="EMBL" id="JAGTPW010000073">
    <property type="protein sequence ID" value="MBR8646156.1"/>
    <property type="molecule type" value="Genomic_DNA"/>
</dbReference>
<comment type="caution">
    <text evidence="2">The sequence shown here is derived from an EMBL/GenBank/DDBJ whole genome shotgun (WGS) entry which is preliminary data.</text>
</comment>
<sequence length="75" mass="8418">ALFYLSKYTYPFIIAMIIAFLMNPGHFFFSKGKGGCHGVGCIRFLLLIFPFICGSYHLYSSPRSFQGPITLPESS</sequence>
<reference evidence="2" key="1">
    <citation type="submission" date="2021-04" db="EMBL/GenBank/DDBJ databases">
        <title>Whole genome sequencing of Enterococci isolates from hospitalized patients.</title>
        <authorList>
            <person name="Ogoti B.M."/>
            <person name="Onyambu F.G."/>
        </authorList>
    </citation>
    <scope>NUCLEOTIDE SEQUENCE</scope>
    <source>
        <strain evidence="2">242</strain>
    </source>
</reference>
<feature type="transmembrane region" description="Helical" evidence="1">
    <location>
        <begin position="41"/>
        <end position="59"/>
    </location>
</feature>
<keyword evidence="1" id="KW-0812">Transmembrane</keyword>
<gene>
    <name evidence="2" type="ORF">KEH51_26745</name>
</gene>
<dbReference type="Proteomes" id="UP000680045">
    <property type="component" value="Unassembled WGS sequence"/>
</dbReference>
<accession>A0A941J8Z2</accession>
<dbReference type="AlphaFoldDB" id="A0A941J8Z2"/>
<organism evidence="2 3">
    <name type="scientific">Peribacillus frigoritolerans</name>
    <dbReference type="NCBI Taxonomy" id="450367"/>
    <lineage>
        <taxon>Bacteria</taxon>
        <taxon>Bacillati</taxon>
        <taxon>Bacillota</taxon>
        <taxon>Bacilli</taxon>
        <taxon>Bacillales</taxon>
        <taxon>Bacillaceae</taxon>
        <taxon>Peribacillus</taxon>
    </lineage>
</organism>
<feature type="non-terminal residue" evidence="2">
    <location>
        <position position="1"/>
    </location>
</feature>
<protein>
    <submittedName>
        <fullName evidence="2">Uncharacterized protein</fullName>
    </submittedName>
</protein>
<evidence type="ECO:0000313" key="2">
    <source>
        <dbReference type="EMBL" id="MBR8646156.1"/>
    </source>
</evidence>
<keyword evidence="1" id="KW-1133">Transmembrane helix</keyword>
<evidence type="ECO:0000256" key="1">
    <source>
        <dbReference type="SAM" id="Phobius"/>
    </source>
</evidence>